<dbReference type="Pfam" id="PF13385">
    <property type="entry name" value="Laminin_G_3"/>
    <property type="match status" value="1"/>
</dbReference>
<accession>A0A645EKP0</accession>
<dbReference type="EMBL" id="VSSQ01047294">
    <property type="protein sequence ID" value="MPN01274.1"/>
    <property type="molecule type" value="Genomic_DNA"/>
</dbReference>
<comment type="caution">
    <text evidence="1">The sequence shown here is derived from an EMBL/GenBank/DDBJ whole genome shotgun (WGS) entry which is preliminary data.</text>
</comment>
<name>A0A645EKP0_9ZZZZ</name>
<dbReference type="SUPFAM" id="SSF49899">
    <property type="entry name" value="Concanavalin A-like lectins/glucanases"/>
    <property type="match status" value="1"/>
</dbReference>
<sequence length="257" mass="27234">MKIHLLCSLLSLLPLAVPAADAELPTPPELKSAKAAIARWDFRDGKPDSADGKIAGVLRGPSAIVAAGTGHALKIASSRGSSAAGLDTARIYPELTPESAFKIMISFYLNPPDGAGSAVLLDNKYVNMPKAGQEKYHRGYQINLYYNGASYCIECFWGFGDKTANTASTRMPLVPNVWHTAAIEFTGKGMVRYTIDGKDAGSSEVPAGPLARTDQRLVIGDRVGSGYQPFPGLIGGVLITAENDTPAKPENQEGDLL</sequence>
<proteinExistence type="predicted"/>
<dbReference type="AlphaFoldDB" id="A0A645EKP0"/>
<evidence type="ECO:0008006" key="2">
    <source>
        <dbReference type="Google" id="ProtNLM"/>
    </source>
</evidence>
<protein>
    <recommendedName>
        <fullName evidence="2">LamG-like jellyroll fold domain-containing protein</fullName>
    </recommendedName>
</protein>
<gene>
    <name evidence="1" type="ORF">SDC9_148480</name>
</gene>
<organism evidence="1">
    <name type="scientific">bioreactor metagenome</name>
    <dbReference type="NCBI Taxonomy" id="1076179"/>
    <lineage>
        <taxon>unclassified sequences</taxon>
        <taxon>metagenomes</taxon>
        <taxon>ecological metagenomes</taxon>
    </lineage>
</organism>
<dbReference type="Gene3D" id="2.60.120.200">
    <property type="match status" value="1"/>
</dbReference>
<reference evidence="1" key="1">
    <citation type="submission" date="2019-08" db="EMBL/GenBank/DDBJ databases">
        <authorList>
            <person name="Kucharzyk K."/>
            <person name="Murdoch R.W."/>
            <person name="Higgins S."/>
            <person name="Loffler F."/>
        </authorList>
    </citation>
    <scope>NUCLEOTIDE SEQUENCE</scope>
</reference>
<evidence type="ECO:0000313" key="1">
    <source>
        <dbReference type="EMBL" id="MPN01274.1"/>
    </source>
</evidence>
<dbReference type="InterPro" id="IPR013320">
    <property type="entry name" value="ConA-like_dom_sf"/>
</dbReference>